<protein>
    <submittedName>
        <fullName evidence="7">Uncharacterized protein</fullName>
    </submittedName>
</protein>
<reference evidence="7 8" key="1">
    <citation type="submission" date="2019-02" db="EMBL/GenBank/DDBJ databases">
        <title>Deep-cultivation of Planctomycetes and their phenomic and genomic characterization uncovers novel biology.</title>
        <authorList>
            <person name="Wiegand S."/>
            <person name="Jogler M."/>
            <person name="Boedeker C."/>
            <person name="Pinto D."/>
            <person name="Vollmers J."/>
            <person name="Rivas-Marin E."/>
            <person name="Kohn T."/>
            <person name="Peeters S.H."/>
            <person name="Heuer A."/>
            <person name="Rast P."/>
            <person name="Oberbeckmann S."/>
            <person name="Bunk B."/>
            <person name="Jeske O."/>
            <person name="Meyerdierks A."/>
            <person name="Storesund J.E."/>
            <person name="Kallscheuer N."/>
            <person name="Luecker S."/>
            <person name="Lage O.M."/>
            <person name="Pohl T."/>
            <person name="Merkel B.J."/>
            <person name="Hornburger P."/>
            <person name="Mueller R.-W."/>
            <person name="Bruemmer F."/>
            <person name="Labrenz M."/>
            <person name="Spormann A.M."/>
            <person name="Op Den Camp H."/>
            <person name="Overmann J."/>
            <person name="Amann R."/>
            <person name="Jetten M.S.M."/>
            <person name="Mascher T."/>
            <person name="Medema M.H."/>
            <person name="Devos D.P."/>
            <person name="Kaster A.-K."/>
            <person name="Ovreas L."/>
            <person name="Rohde M."/>
            <person name="Galperin M.Y."/>
            <person name="Jogler C."/>
        </authorList>
    </citation>
    <scope>NUCLEOTIDE SEQUENCE [LARGE SCALE GENOMIC DNA]</scope>
    <source>
        <strain evidence="7 8">Pla100</strain>
    </source>
</reference>
<evidence type="ECO:0000313" key="8">
    <source>
        <dbReference type="Proteomes" id="UP000316213"/>
    </source>
</evidence>
<dbReference type="Pfam" id="PF03631">
    <property type="entry name" value="Virul_fac_BrkB"/>
    <property type="match status" value="1"/>
</dbReference>
<sequence>MIAFQLLKQTVSGFGEHRCGTLAASLAYYTLFSLPPLLFLLVFTLTTSIGWYYGSEEAEAKAFTVVERQISNMIGNQAAEDEIGKIMRSSANVGGAGWKALIGLIGILFGATGVVASLQSSLNLVWGIKADPEASSWKNFATKRLLSFGMILGLGFVLVVSFVISGVMEAATQFVGGSIGFNAELGSAINQLVSFLVITVTFAAIFRFMPDAKIRWRDVWVSAAFTSVLFLLGRFALSVYLSYSDPGEQLGAAAGSLAVILVWVYYSAMIVLLGAEFTRVWVTHSGRHLTPEPGAIRFVEQIVSQADGLG</sequence>
<evidence type="ECO:0000256" key="2">
    <source>
        <dbReference type="ARBA" id="ARBA00022475"/>
    </source>
</evidence>
<feature type="transmembrane region" description="Helical" evidence="6">
    <location>
        <begin position="100"/>
        <end position="125"/>
    </location>
</feature>
<evidence type="ECO:0000256" key="1">
    <source>
        <dbReference type="ARBA" id="ARBA00004651"/>
    </source>
</evidence>
<feature type="transmembrane region" description="Helical" evidence="6">
    <location>
        <begin position="188"/>
        <end position="208"/>
    </location>
</feature>
<evidence type="ECO:0000256" key="3">
    <source>
        <dbReference type="ARBA" id="ARBA00022692"/>
    </source>
</evidence>
<dbReference type="InterPro" id="IPR017039">
    <property type="entry name" value="Virul_fac_BrkB"/>
</dbReference>
<dbReference type="PANTHER" id="PTHR30213:SF1">
    <property type="entry name" value="INNER MEMBRANE PROTEIN YHJD"/>
    <property type="match status" value="1"/>
</dbReference>
<proteinExistence type="predicted"/>
<dbReference type="PANTHER" id="PTHR30213">
    <property type="entry name" value="INNER MEMBRANE PROTEIN YHJD"/>
    <property type="match status" value="1"/>
</dbReference>
<keyword evidence="3 6" id="KW-0812">Transmembrane</keyword>
<keyword evidence="5 6" id="KW-0472">Membrane</keyword>
<dbReference type="RefSeq" id="WP_146576950.1">
    <property type="nucleotide sequence ID" value="NZ_SJPM01000002.1"/>
</dbReference>
<accession>A0A5C6AQE3</accession>
<evidence type="ECO:0000256" key="4">
    <source>
        <dbReference type="ARBA" id="ARBA00022989"/>
    </source>
</evidence>
<evidence type="ECO:0000256" key="5">
    <source>
        <dbReference type="ARBA" id="ARBA00023136"/>
    </source>
</evidence>
<comment type="subcellular location">
    <subcellularLocation>
        <location evidence="1">Cell membrane</location>
        <topology evidence="1">Multi-pass membrane protein</topology>
    </subcellularLocation>
</comment>
<evidence type="ECO:0000256" key="6">
    <source>
        <dbReference type="SAM" id="Phobius"/>
    </source>
</evidence>
<gene>
    <name evidence="7" type="ORF">Pla100_14420</name>
</gene>
<evidence type="ECO:0000313" key="7">
    <source>
        <dbReference type="EMBL" id="TWU01707.1"/>
    </source>
</evidence>
<dbReference type="Proteomes" id="UP000316213">
    <property type="component" value="Unassembled WGS sequence"/>
</dbReference>
<organism evidence="7 8">
    <name type="scientific">Neorhodopirellula pilleata</name>
    <dbReference type="NCBI Taxonomy" id="2714738"/>
    <lineage>
        <taxon>Bacteria</taxon>
        <taxon>Pseudomonadati</taxon>
        <taxon>Planctomycetota</taxon>
        <taxon>Planctomycetia</taxon>
        <taxon>Pirellulales</taxon>
        <taxon>Pirellulaceae</taxon>
        <taxon>Neorhodopirellula</taxon>
    </lineage>
</organism>
<dbReference type="EMBL" id="SJPM01000002">
    <property type="protein sequence ID" value="TWU01707.1"/>
    <property type="molecule type" value="Genomic_DNA"/>
</dbReference>
<keyword evidence="2" id="KW-1003">Cell membrane</keyword>
<dbReference type="NCBIfam" id="TIGR00765">
    <property type="entry name" value="yihY_not_rbn"/>
    <property type="match status" value="1"/>
</dbReference>
<feature type="transmembrane region" description="Helical" evidence="6">
    <location>
        <begin position="220"/>
        <end position="241"/>
    </location>
</feature>
<name>A0A5C6AQE3_9BACT</name>
<dbReference type="GO" id="GO:0005886">
    <property type="term" value="C:plasma membrane"/>
    <property type="evidence" value="ECO:0007669"/>
    <property type="project" value="UniProtKB-SubCell"/>
</dbReference>
<feature type="transmembrane region" description="Helical" evidence="6">
    <location>
        <begin position="145"/>
        <end position="168"/>
    </location>
</feature>
<feature type="transmembrane region" description="Helical" evidence="6">
    <location>
        <begin position="253"/>
        <end position="275"/>
    </location>
</feature>
<dbReference type="OrthoDB" id="9797028at2"/>
<feature type="transmembrane region" description="Helical" evidence="6">
    <location>
        <begin position="26"/>
        <end position="53"/>
    </location>
</feature>
<dbReference type="AlphaFoldDB" id="A0A5C6AQE3"/>
<comment type="caution">
    <text evidence="7">The sequence shown here is derived from an EMBL/GenBank/DDBJ whole genome shotgun (WGS) entry which is preliminary data.</text>
</comment>
<dbReference type="PIRSF" id="PIRSF035875">
    <property type="entry name" value="RNase_BN"/>
    <property type="match status" value="1"/>
</dbReference>
<keyword evidence="8" id="KW-1185">Reference proteome</keyword>
<keyword evidence="4 6" id="KW-1133">Transmembrane helix</keyword>